<evidence type="ECO:0000256" key="1">
    <source>
        <dbReference type="ARBA" id="ARBA00004141"/>
    </source>
</evidence>
<keyword evidence="8" id="KW-1185">Reference proteome</keyword>
<feature type="transmembrane region" description="Helical" evidence="6">
    <location>
        <begin position="12"/>
        <end position="31"/>
    </location>
</feature>
<keyword evidence="3 6" id="KW-0812">Transmembrane</keyword>
<evidence type="ECO:0000313" key="8">
    <source>
        <dbReference type="Proteomes" id="UP000240418"/>
    </source>
</evidence>
<dbReference type="GO" id="GO:0016020">
    <property type="term" value="C:membrane"/>
    <property type="evidence" value="ECO:0007669"/>
    <property type="project" value="UniProtKB-SubCell"/>
</dbReference>
<feature type="transmembrane region" description="Helical" evidence="6">
    <location>
        <begin position="86"/>
        <end position="106"/>
    </location>
</feature>
<organism evidence="7 8">
    <name type="scientific">Shimia abyssi</name>
    <dbReference type="NCBI Taxonomy" id="1662395"/>
    <lineage>
        <taxon>Bacteria</taxon>
        <taxon>Pseudomonadati</taxon>
        <taxon>Pseudomonadota</taxon>
        <taxon>Alphaproteobacteria</taxon>
        <taxon>Rhodobacterales</taxon>
        <taxon>Roseobacteraceae</taxon>
    </lineage>
</organism>
<reference evidence="7 8" key="1">
    <citation type="submission" date="2018-03" db="EMBL/GenBank/DDBJ databases">
        <title>Genomic Encyclopedia of Archaeal and Bacterial Type Strains, Phase II (KMG-II): from individual species to whole genera.</title>
        <authorList>
            <person name="Goeker M."/>
        </authorList>
    </citation>
    <scope>NUCLEOTIDE SEQUENCE [LARGE SCALE GENOMIC DNA]</scope>
    <source>
        <strain evidence="7 8">DSM 100673</strain>
    </source>
</reference>
<dbReference type="InterPro" id="IPR012506">
    <property type="entry name" value="TMEM86B-like"/>
</dbReference>
<gene>
    <name evidence="7" type="ORF">CLV88_10812</name>
</gene>
<feature type="transmembrane region" description="Helical" evidence="6">
    <location>
        <begin position="112"/>
        <end position="133"/>
    </location>
</feature>
<feature type="transmembrane region" description="Helical" evidence="6">
    <location>
        <begin position="201"/>
        <end position="220"/>
    </location>
</feature>
<feature type="transmembrane region" description="Helical" evidence="6">
    <location>
        <begin position="51"/>
        <end position="74"/>
    </location>
</feature>
<sequence length="228" mass="24691">MTFVEEIALRQSVRLVLLVVGALGALVYLLFFCHRERGWARVLFKVIPMPAFAGAAVVSFGNPLVIWGLALSAVGDVALTRKRDRWFLIGLVAFACAHLAYIAHFIELSGGVFPGFTLSVAVVLVLAASTEVWLTPHTGGLRWPVRGYVVLIAAMGITALSLPSAPLATIGAMLFIASDTLLAVLLFRMNDASRWQRPMSMALWLFYASGQFLILAGVGWSTPLFQIG</sequence>
<name>A0A2P8FAT7_9RHOB</name>
<evidence type="ECO:0000313" key="7">
    <source>
        <dbReference type="EMBL" id="PSL18835.1"/>
    </source>
</evidence>
<evidence type="ECO:0000256" key="6">
    <source>
        <dbReference type="SAM" id="Phobius"/>
    </source>
</evidence>
<comment type="subcellular location">
    <subcellularLocation>
        <location evidence="1">Membrane</location>
        <topology evidence="1">Multi-pass membrane protein</topology>
    </subcellularLocation>
</comment>
<dbReference type="RefSeq" id="WP_106608838.1">
    <property type="nucleotide sequence ID" value="NZ_PYGJ01000008.1"/>
</dbReference>
<feature type="transmembrane region" description="Helical" evidence="6">
    <location>
        <begin position="145"/>
        <end position="162"/>
    </location>
</feature>
<comment type="similarity">
    <text evidence="2">Belongs to the TMEM86 family.</text>
</comment>
<comment type="caution">
    <text evidence="7">The sequence shown here is derived from an EMBL/GenBank/DDBJ whole genome shotgun (WGS) entry which is preliminary data.</text>
</comment>
<keyword evidence="4 6" id="KW-1133">Transmembrane helix</keyword>
<evidence type="ECO:0000256" key="5">
    <source>
        <dbReference type="ARBA" id="ARBA00023136"/>
    </source>
</evidence>
<feature type="transmembrane region" description="Helical" evidence="6">
    <location>
        <begin position="168"/>
        <end position="189"/>
    </location>
</feature>
<evidence type="ECO:0000256" key="4">
    <source>
        <dbReference type="ARBA" id="ARBA00022989"/>
    </source>
</evidence>
<dbReference type="GO" id="GO:0016787">
    <property type="term" value="F:hydrolase activity"/>
    <property type="evidence" value="ECO:0007669"/>
    <property type="project" value="TreeGrafter"/>
</dbReference>
<dbReference type="PANTHER" id="PTHR31885">
    <property type="entry name" value="GH04784P"/>
    <property type="match status" value="1"/>
</dbReference>
<dbReference type="OrthoDB" id="345840at2"/>
<proteinExistence type="inferred from homology"/>
<evidence type="ECO:0000256" key="3">
    <source>
        <dbReference type="ARBA" id="ARBA00022692"/>
    </source>
</evidence>
<dbReference type="Pfam" id="PF07947">
    <property type="entry name" value="YhhN"/>
    <property type="match status" value="1"/>
</dbReference>
<accession>A0A2P8FAT7</accession>
<dbReference type="PANTHER" id="PTHR31885:SF6">
    <property type="entry name" value="GH04784P"/>
    <property type="match status" value="1"/>
</dbReference>
<dbReference type="EMBL" id="PYGJ01000008">
    <property type="protein sequence ID" value="PSL18835.1"/>
    <property type="molecule type" value="Genomic_DNA"/>
</dbReference>
<keyword evidence="5 6" id="KW-0472">Membrane</keyword>
<evidence type="ECO:0000256" key="2">
    <source>
        <dbReference type="ARBA" id="ARBA00007375"/>
    </source>
</evidence>
<dbReference type="Proteomes" id="UP000240418">
    <property type="component" value="Unassembled WGS sequence"/>
</dbReference>
<dbReference type="AlphaFoldDB" id="A0A2P8FAT7"/>
<protein>
    <submittedName>
        <fullName evidence="7">YhhN-like protein</fullName>
    </submittedName>
</protein>